<proteinExistence type="predicted"/>
<comment type="caution">
    <text evidence="1">The sequence shown here is derived from an EMBL/GenBank/DDBJ whole genome shotgun (WGS) entry which is preliminary data.</text>
</comment>
<dbReference type="Proteomes" id="UP000233618">
    <property type="component" value="Unassembled WGS sequence"/>
</dbReference>
<organism evidence="1 2">
    <name type="scientific">Labilibaculum manganireducens</name>
    <dbReference type="NCBI Taxonomy" id="1940525"/>
    <lineage>
        <taxon>Bacteria</taxon>
        <taxon>Pseudomonadati</taxon>
        <taxon>Bacteroidota</taxon>
        <taxon>Bacteroidia</taxon>
        <taxon>Marinilabiliales</taxon>
        <taxon>Marinifilaceae</taxon>
        <taxon>Labilibaculum</taxon>
    </lineage>
</organism>
<sequence>MLGFIHCQFIIILLQSKIHSIEALLFLKKIVFRVGKKALANRQALLQFLVERWLVRIAIVLGCVGRLY</sequence>
<evidence type="ECO:0000313" key="2">
    <source>
        <dbReference type="Proteomes" id="UP000233618"/>
    </source>
</evidence>
<name>A0A2N3IDL7_9BACT</name>
<keyword evidence="2" id="KW-1185">Reference proteome</keyword>
<dbReference type="AlphaFoldDB" id="A0A2N3IDL7"/>
<gene>
    <name evidence="1" type="ORF">BZG01_04315</name>
</gene>
<reference evidence="1 2" key="1">
    <citation type="journal article" date="2017" name="Front. Microbiol.">
        <title>Labilibaculum manganireducens gen. nov., sp. nov. and Labilibaculum filiforme sp. nov., Novel Bacteroidetes Isolated from Subsurface Sediments of the Baltic Sea.</title>
        <authorList>
            <person name="Vandieken V."/>
            <person name="Marshall I.P."/>
            <person name="Niemann H."/>
            <person name="Engelen B."/>
            <person name="Cypionka H."/>
        </authorList>
    </citation>
    <scope>NUCLEOTIDE SEQUENCE [LARGE SCALE GENOMIC DNA]</scope>
    <source>
        <strain evidence="1 2">59.10-2M</strain>
    </source>
</reference>
<evidence type="ECO:0000313" key="1">
    <source>
        <dbReference type="EMBL" id="PKQ68444.1"/>
    </source>
</evidence>
<protein>
    <submittedName>
        <fullName evidence="1">Uncharacterized protein</fullName>
    </submittedName>
</protein>
<dbReference type="EMBL" id="MVDE01000004">
    <property type="protein sequence ID" value="PKQ68444.1"/>
    <property type="molecule type" value="Genomic_DNA"/>
</dbReference>
<accession>A0A2N3IDL7</accession>